<evidence type="ECO:0000313" key="3">
    <source>
        <dbReference type="EMBL" id="MDC0669913.1"/>
    </source>
</evidence>
<feature type="compositionally biased region" description="Low complexity" evidence="1">
    <location>
        <begin position="163"/>
        <end position="177"/>
    </location>
</feature>
<dbReference type="NCBIfam" id="TIGR03901">
    <property type="entry name" value="MYXO-CTERM"/>
    <property type="match status" value="1"/>
</dbReference>
<organism evidence="3 4">
    <name type="scientific">Nannocystis radixulma</name>
    <dbReference type="NCBI Taxonomy" id="2995305"/>
    <lineage>
        <taxon>Bacteria</taxon>
        <taxon>Pseudomonadati</taxon>
        <taxon>Myxococcota</taxon>
        <taxon>Polyangia</taxon>
        <taxon>Nannocystales</taxon>
        <taxon>Nannocystaceae</taxon>
        <taxon>Nannocystis</taxon>
    </lineage>
</organism>
<comment type="caution">
    <text evidence="3">The sequence shown here is derived from an EMBL/GenBank/DDBJ whole genome shotgun (WGS) entry which is preliminary data.</text>
</comment>
<feature type="compositionally biased region" description="Polar residues" evidence="1">
    <location>
        <begin position="138"/>
        <end position="149"/>
    </location>
</feature>
<reference evidence="3 4" key="1">
    <citation type="submission" date="2022-11" db="EMBL/GenBank/DDBJ databases">
        <title>Minimal conservation of predation-associated metabolite biosynthetic gene clusters underscores biosynthetic potential of Myxococcota including descriptions for ten novel species: Archangium lansinium sp. nov., Myxococcus landrumus sp. nov., Nannocystis bai.</title>
        <authorList>
            <person name="Ahearne A."/>
            <person name="Stevens C."/>
            <person name="Dowd S."/>
        </authorList>
    </citation>
    <scope>NUCLEOTIDE SEQUENCE [LARGE SCALE GENOMIC DNA]</scope>
    <source>
        <strain evidence="3 4">NCELM</strain>
    </source>
</reference>
<evidence type="ECO:0000256" key="1">
    <source>
        <dbReference type="SAM" id="MobiDB-lite"/>
    </source>
</evidence>
<evidence type="ECO:0000256" key="2">
    <source>
        <dbReference type="SAM" id="SignalP"/>
    </source>
</evidence>
<evidence type="ECO:0000313" key="4">
    <source>
        <dbReference type="Proteomes" id="UP001217838"/>
    </source>
</evidence>
<feature type="chain" id="PRO_5045171470" evidence="2">
    <location>
        <begin position="23"/>
        <end position="229"/>
    </location>
</feature>
<dbReference type="InterPro" id="IPR024038">
    <property type="entry name" value="MYXO-CTERM"/>
</dbReference>
<feature type="signal peptide" evidence="2">
    <location>
        <begin position="1"/>
        <end position="22"/>
    </location>
</feature>
<dbReference type="RefSeq" id="WP_271999715.1">
    <property type="nucleotide sequence ID" value="NZ_JAQNDN010000010.1"/>
</dbReference>
<name>A0ABT5B719_9BACT</name>
<sequence length="229" mass="23141">MRSLIILGSSALLFLVAAPASAAQPVTTGETDSGIPEASLVIVSPQDGAVIDGSPDAIVPVTIEYEVFFGSQVSLVVDDQAPVLCSDNDTFTCTLEVTLAPGLHTLRAEGDSGQFQDSHEISIEVKDVGAETEGPATDSETGESATDTAAESESEGESDTTNPTTGPIDPTSTTTGGDTDGDTDGGDTDGGGSSGDKEGCGCNATPGAPDLLGLALLALVGPWRRRRRA</sequence>
<proteinExistence type="predicted"/>
<dbReference type="Proteomes" id="UP001217838">
    <property type="component" value="Unassembled WGS sequence"/>
</dbReference>
<gene>
    <name evidence="3" type="ORF">POL58_19315</name>
</gene>
<protein>
    <submittedName>
        <fullName evidence="3">MYXO-CTERM sorting domain-containing protein</fullName>
    </submittedName>
</protein>
<keyword evidence="2" id="KW-0732">Signal</keyword>
<feature type="region of interest" description="Disordered" evidence="1">
    <location>
        <begin position="125"/>
        <end position="209"/>
    </location>
</feature>
<dbReference type="InterPro" id="IPR017756">
    <property type="entry name" value="TM_Gly-Cys-Arg_CS"/>
</dbReference>
<keyword evidence="4" id="KW-1185">Reference proteome</keyword>
<accession>A0ABT5B719</accession>
<dbReference type="EMBL" id="JAQNDN010000010">
    <property type="protein sequence ID" value="MDC0669913.1"/>
    <property type="molecule type" value="Genomic_DNA"/>
</dbReference>
<dbReference type="NCBIfam" id="TIGR03382">
    <property type="entry name" value="GC_trans_RRR"/>
    <property type="match status" value="1"/>
</dbReference>